<name>A0A286A0E3_9SPHI</name>
<sequence>MIALKETFYTLLNRYTINNELIEELWDEIEIAYSGQQRYYHSLTHLENLLAQLEAIAAQLQNWDVILFSLYYHDIIYSATQSNNEEKSAELAENRMLKAGIPLAIIKECKEQILATKSHVVSNNHDTNYFTDADLSILGQDWDSYAAYFKSVRKEYQIFPNLIYKVGRKKVLKHFLTMPRIYKTAYFYEKLESKARENLQKEIDLL</sequence>
<organism evidence="1 2">
    <name type="scientific">Pedobacter xixiisoli</name>
    <dbReference type="NCBI Taxonomy" id="1476464"/>
    <lineage>
        <taxon>Bacteria</taxon>
        <taxon>Pseudomonadati</taxon>
        <taxon>Bacteroidota</taxon>
        <taxon>Sphingobacteriia</taxon>
        <taxon>Sphingobacteriales</taxon>
        <taxon>Sphingobacteriaceae</taxon>
        <taxon>Pedobacter</taxon>
    </lineage>
</organism>
<accession>A0A286A0E3</accession>
<dbReference type="PIRSF" id="PIRSF035170">
    <property type="entry name" value="HD_phosphohydro"/>
    <property type="match status" value="1"/>
</dbReference>
<keyword evidence="1" id="KW-0378">Hydrolase</keyword>
<dbReference type="Proteomes" id="UP000219281">
    <property type="component" value="Unassembled WGS sequence"/>
</dbReference>
<evidence type="ECO:0000313" key="1">
    <source>
        <dbReference type="EMBL" id="SOD15374.1"/>
    </source>
</evidence>
<evidence type="ECO:0000313" key="2">
    <source>
        <dbReference type="Proteomes" id="UP000219281"/>
    </source>
</evidence>
<dbReference type="InterPro" id="IPR009218">
    <property type="entry name" value="HD_phosphohydro"/>
</dbReference>
<dbReference type="GO" id="GO:0016787">
    <property type="term" value="F:hydrolase activity"/>
    <property type="evidence" value="ECO:0007669"/>
    <property type="project" value="UniProtKB-KW"/>
</dbReference>
<dbReference type="PANTHER" id="PTHR21174:SF0">
    <property type="entry name" value="HD PHOSPHOHYDROLASE FAMILY PROTEIN-RELATED"/>
    <property type="match status" value="1"/>
</dbReference>
<proteinExistence type="predicted"/>
<gene>
    <name evidence="1" type="ORF">SAMN06297358_2366</name>
</gene>
<keyword evidence="2" id="KW-1185">Reference proteome</keyword>
<dbReference type="SUPFAM" id="SSF109604">
    <property type="entry name" value="HD-domain/PDEase-like"/>
    <property type="match status" value="1"/>
</dbReference>
<dbReference type="AlphaFoldDB" id="A0A286A0E3"/>
<protein>
    <submittedName>
        <fullName evidence="1">Predicted metal-dependent phosphohydrolase, HD superfamily</fullName>
    </submittedName>
</protein>
<reference evidence="2" key="1">
    <citation type="submission" date="2017-09" db="EMBL/GenBank/DDBJ databases">
        <authorList>
            <person name="Varghese N."/>
            <person name="Submissions S."/>
        </authorList>
    </citation>
    <scope>NUCLEOTIDE SEQUENCE [LARGE SCALE GENOMIC DNA]</scope>
    <source>
        <strain evidence="2">CGMCC 1.12803</strain>
    </source>
</reference>
<dbReference type="PANTHER" id="PTHR21174">
    <property type="match status" value="1"/>
</dbReference>
<dbReference type="OrthoDB" id="9808993at2"/>
<dbReference type="Gene3D" id="1.10.3210.10">
    <property type="entry name" value="Hypothetical protein af1432"/>
    <property type="match status" value="1"/>
</dbReference>
<dbReference type="EMBL" id="OCMT01000002">
    <property type="protein sequence ID" value="SOD15374.1"/>
    <property type="molecule type" value="Genomic_DNA"/>
</dbReference>